<dbReference type="InterPro" id="IPR025579">
    <property type="entry name" value="DUF4357"/>
</dbReference>
<dbReference type="Proteomes" id="UP001481872">
    <property type="component" value="Unassembled WGS sequence"/>
</dbReference>
<evidence type="ECO:0000313" key="2">
    <source>
        <dbReference type="EMBL" id="MEQ3353731.1"/>
    </source>
</evidence>
<dbReference type="CDD" id="cd10447">
    <property type="entry name" value="GIY-YIG_unchar_2"/>
    <property type="match status" value="1"/>
</dbReference>
<accession>A0ABV1J6A8</accession>
<evidence type="ECO:0000313" key="3">
    <source>
        <dbReference type="Proteomes" id="UP001481872"/>
    </source>
</evidence>
<dbReference type="Pfam" id="PF14267">
    <property type="entry name" value="DUF4357"/>
    <property type="match status" value="1"/>
</dbReference>
<protein>
    <submittedName>
        <fullName evidence="2">GIY-YIG nuclease family protein</fullName>
    </submittedName>
</protein>
<comment type="caution">
    <text evidence="2">The sequence shown here is derived from an EMBL/GenBank/DDBJ whole genome shotgun (WGS) entry which is preliminary data.</text>
</comment>
<organism evidence="2 3">
    <name type="scientific">Aedoeadaptatus acetigenes</name>
    <dbReference type="NCBI Taxonomy" id="2981723"/>
    <lineage>
        <taxon>Bacteria</taxon>
        <taxon>Bacillati</taxon>
        <taxon>Bacillota</taxon>
        <taxon>Tissierellia</taxon>
        <taxon>Tissierellales</taxon>
        <taxon>Peptoniphilaceae</taxon>
        <taxon>Aedoeadaptatus</taxon>
    </lineage>
</organism>
<dbReference type="RefSeq" id="WP_349053974.1">
    <property type="nucleotide sequence ID" value="NZ_JBBNPS010000012.1"/>
</dbReference>
<dbReference type="EMBL" id="JBBNPS010000012">
    <property type="protein sequence ID" value="MEQ3353731.1"/>
    <property type="molecule type" value="Genomic_DNA"/>
</dbReference>
<gene>
    <name evidence="2" type="ORF">AAA081_05370</name>
</gene>
<keyword evidence="3" id="KW-1185">Reference proteome</keyword>
<proteinExistence type="predicted"/>
<reference evidence="2 3" key="1">
    <citation type="submission" date="2024-04" db="EMBL/GenBank/DDBJ databases">
        <title>Human intestinal bacterial collection.</title>
        <authorList>
            <person name="Pauvert C."/>
            <person name="Hitch T.C.A."/>
            <person name="Clavel T."/>
        </authorList>
    </citation>
    <scope>NUCLEOTIDE SEQUENCE [LARGE SCALE GENOMIC DNA]</scope>
    <source>
        <strain evidence="2 3">CLA-SR-H026</strain>
    </source>
</reference>
<feature type="domain" description="DUF4357" evidence="1">
    <location>
        <begin position="202"/>
        <end position="235"/>
    </location>
</feature>
<name>A0ABV1J6A8_9FIRM</name>
<sequence>MFGKNENDEDEVYIGQAGIRKNGEGVLFRVAEHLKDDTYFSDAVMLTTQNNSFGPTEISYLENKFTNMAIATDRFKVRNNNDPNPGNVTEEKESELEDFIEYSKMVLGVLGYKVFVPIIDAKLRETLEEKTIEKQLDLFLSRKSRKSNRRIEARCKRTDEGFVVLKDSMIEENDSPTIPRSIKELRDTCKKNNEIMDGRVCKNHLFNSPSYAAAFVLGTNANGRTEWKTEDGRTLKELEEEEAQ</sequence>
<evidence type="ECO:0000259" key="1">
    <source>
        <dbReference type="Pfam" id="PF14267"/>
    </source>
</evidence>